<name>A0A2G1UJQ0_9GAMM</name>
<reference evidence="13 14" key="1">
    <citation type="submission" date="2017-09" db="EMBL/GenBank/DDBJ databases">
        <title>The draft genome sequences of Marinobacter sp. PWS21.</title>
        <authorList>
            <person name="Cao J."/>
        </authorList>
    </citation>
    <scope>NUCLEOTIDE SEQUENCE [LARGE SCALE GENOMIC DNA]</scope>
    <source>
        <strain evidence="13 14">PWS21</strain>
    </source>
</reference>
<comment type="subcellular location">
    <subcellularLocation>
        <location evidence="2">Cell envelope</location>
    </subcellularLocation>
</comment>
<dbReference type="CDD" id="cd12797">
    <property type="entry name" value="M23_peptidase"/>
    <property type="match status" value="1"/>
</dbReference>
<dbReference type="EMBL" id="NTFH01000009">
    <property type="protein sequence ID" value="PHQ14713.1"/>
    <property type="molecule type" value="Genomic_DNA"/>
</dbReference>
<dbReference type="Pfam" id="PF01551">
    <property type="entry name" value="Peptidase_M23"/>
    <property type="match status" value="1"/>
</dbReference>
<comment type="cofactor">
    <cofactor evidence="1">
        <name>Zn(2+)</name>
        <dbReference type="ChEBI" id="CHEBI:29105"/>
    </cofactor>
</comment>
<feature type="chain" id="PRO_5013793757" evidence="9">
    <location>
        <begin position="26"/>
        <end position="459"/>
    </location>
</feature>
<feature type="compositionally biased region" description="Polar residues" evidence="8">
    <location>
        <begin position="73"/>
        <end position="83"/>
    </location>
</feature>
<dbReference type="Pfam" id="PF19425">
    <property type="entry name" value="Csd3_N2"/>
    <property type="match status" value="1"/>
</dbReference>
<keyword evidence="4" id="KW-0479">Metal-binding</keyword>
<keyword evidence="5" id="KW-0378">Hydrolase</keyword>
<dbReference type="InterPro" id="IPR045834">
    <property type="entry name" value="Csd3_N2"/>
</dbReference>
<protein>
    <submittedName>
        <fullName evidence="13">Peptidase M23</fullName>
    </submittedName>
</protein>
<dbReference type="AlphaFoldDB" id="A0A2G1UJQ0"/>
<evidence type="ECO:0000256" key="1">
    <source>
        <dbReference type="ARBA" id="ARBA00001947"/>
    </source>
</evidence>
<dbReference type="RefSeq" id="WP_099615216.1">
    <property type="nucleotide sequence ID" value="NZ_KZ319372.1"/>
</dbReference>
<evidence type="ECO:0000313" key="14">
    <source>
        <dbReference type="Proteomes" id="UP000231409"/>
    </source>
</evidence>
<feature type="region of interest" description="Disordered" evidence="8">
    <location>
        <begin position="67"/>
        <end position="91"/>
    </location>
</feature>
<dbReference type="Gene3D" id="3.10.450.350">
    <property type="match status" value="2"/>
</dbReference>
<accession>A0A2G1UJQ0</accession>
<proteinExistence type="predicted"/>
<evidence type="ECO:0000259" key="12">
    <source>
        <dbReference type="Pfam" id="PF19425"/>
    </source>
</evidence>
<dbReference type="InterPro" id="IPR016047">
    <property type="entry name" value="M23ase_b-sheet_dom"/>
</dbReference>
<evidence type="ECO:0000256" key="9">
    <source>
        <dbReference type="SAM" id="SignalP"/>
    </source>
</evidence>
<evidence type="ECO:0000259" key="11">
    <source>
        <dbReference type="Pfam" id="PF04225"/>
    </source>
</evidence>
<dbReference type="InterPro" id="IPR050570">
    <property type="entry name" value="Cell_wall_metabolism_enzyme"/>
</dbReference>
<dbReference type="Gene3D" id="2.70.70.10">
    <property type="entry name" value="Glucose Permease (Domain IIA)"/>
    <property type="match status" value="1"/>
</dbReference>
<evidence type="ECO:0000256" key="6">
    <source>
        <dbReference type="ARBA" id="ARBA00022833"/>
    </source>
</evidence>
<sequence length="459" mass="49988">MLKMFPKTHLAAAIFAGAVVGTAMMLSPSADVEAKRMSVSLDLNQQESGKPVTDTQQPAIAMISPTGEAVNPENATASTTTSEDVPAEPEQTWDRFEIKSGDTLSSLFRQAGFNDRLMLSVIHGKGDAEQLQHLYAGETIAFARGDEGELDAIRLERSLLETLEIKRAEDGFHGERVIREPEARITYAEAEIDSSLFGAGQSAGLTDKLTMELAGIFGWDIDFVMDIRKGDRFSVVYEELYLDGEKIDNGRILAANFQNSGRDLAAVLYTDDNGVSGYFTPDGRSMRKAFLRTPVDFARISSHFNLKRKHPVLHKIRAHKGTDYAASPGTPIKAAGDGKIILAGRKGGYGNTVVLQHGNNITTLYAHMKGFARGIRSGKWIKQGQVIGYVGSSGLATGPHLHYEFRLNGAPRNPVTVKLPDAAPIPKAEMARFKAATEQSLAQLDTYRDTARMTLARGD</sequence>
<gene>
    <name evidence="13" type="ORF">CLH61_13220</name>
</gene>
<evidence type="ECO:0000256" key="2">
    <source>
        <dbReference type="ARBA" id="ARBA00004196"/>
    </source>
</evidence>
<evidence type="ECO:0000256" key="4">
    <source>
        <dbReference type="ARBA" id="ARBA00022723"/>
    </source>
</evidence>
<dbReference type="InterPro" id="IPR007340">
    <property type="entry name" value="LysM_Opacity-associatedA"/>
</dbReference>
<dbReference type="PANTHER" id="PTHR21666">
    <property type="entry name" value="PEPTIDASE-RELATED"/>
    <property type="match status" value="1"/>
</dbReference>
<keyword evidence="3" id="KW-0645">Protease</keyword>
<evidence type="ECO:0000256" key="5">
    <source>
        <dbReference type="ARBA" id="ARBA00022801"/>
    </source>
</evidence>
<dbReference type="GO" id="GO:0004222">
    <property type="term" value="F:metalloendopeptidase activity"/>
    <property type="evidence" value="ECO:0007669"/>
    <property type="project" value="TreeGrafter"/>
</dbReference>
<dbReference type="GO" id="GO:0042834">
    <property type="term" value="F:peptidoglycan binding"/>
    <property type="evidence" value="ECO:0007669"/>
    <property type="project" value="InterPro"/>
</dbReference>
<evidence type="ECO:0000256" key="3">
    <source>
        <dbReference type="ARBA" id="ARBA00022670"/>
    </source>
</evidence>
<dbReference type="PANTHER" id="PTHR21666:SF288">
    <property type="entry name" value="CELL DIVISION PROTEIN YTFB"/>
    <property type="match status" value="1"/>
</dbReference>
<dbReference type="FunFam" id="2.70.70.10:FF:000002">
    <property type="entry name" value="Murein DD-endopeptidase MepM"/>
    <property type="match status" value="1"/>
</dbReference>
<dbReference type="Proteomes" id="UP000231409">
    <property type="component" value="Unassembled WGS sequence"/>
</dbReference>
<evidence type="ECO:0000259" key="10">
    <source>
        <dbReference type="Pfam" id="PF01551"/>
    </source>
</evidence>
<feature type="domain" description="M23ase beta-sheet core" evidence="10">
    <location>
        <begin position="318"/>
        <end position="414"/>
    </location>
</feature>
<dbReference type="GO" id="GO:0006508">
    <property type="term" value="P:proteolysis"/>
    <property type="evidence" value="ECO:0007669"/>
    <property type="project" value="UniProtKB-KW"/>
</dbReference>
<organism evidence="13 14">
    <name type="scientific">Marinobacter profundi</name>
    <dbReference type="NCBI Taxonomy" id="2666256"/>
    <lineage>
        <taxon>Bacteria</taxon>
        <taxon>Pseudomonadati</taxon>
        <taxon>Pseudomonadota</taxon>
        <taxon>Gammaproteobacteria</taxon>
        <taxon>Pseudomonadales</taxon>
        <taxon>Marinobacteraceae</taxon>
        <taxon>Marinobacter</taxon>
    </lineage>
</organism>
<dbReference type="GO" id="GO:0030313">
    <property type="term" value="C:cell envelope"/>
    <property type="evidence" value="ECO:0007669"/>
    <property type="project" value="UniProtKB-SubCell"/>
</dbReference>
<evidence type="ECO:0000256" key="7">
    <source>
        <dbReference type="ARBA" id="ARBA00023049"/>
    </source>
</evidence>
<evidence type="ECO:0000256" key="8">
    <source>
        <dbReference type="SAM" id="MobiDB-lite"/>
    </source>
</evidence>
<keyword evidence="6" id="KW-0862">Zinc</keyword>
<feature type="domain" description="Opacity-associated protein A LysM-like" evidence="11">
    <location>
        <begin position="93"/>
        <end position="172"/>
    </location>
</feature>
<dbReference type="SUPFAM" id="SSF51261">
    <property type="entry name" value="Duplicated hybrid motif"/>
    <property type="match status" value="1"/>
</dbReference>
<comment type="caution">
    <text evidence="13">The sequence shown here is derived from an EMBL/GenBank/DDBJ whole genome shotgun (WGS) entry which is preliminary data.</text>
</comment>
<feature type="domain" description="Csd3-like second N-terminal" evidence="12">
    <location>
        <begin position="189"/>
        <end position="305"/>
    </location>
</feature>
<dbReference type="GO" id="GO:0046872">
    <property type="term" value="F:metal ion binding"/>
    <property type="evidence" value="ECO:0007669"/>
    <property type="project" value="UniProtKB-KW"/>
</dbReference>
<dbReference type="Pfam" id="PF04225">
    <property type="entry name" value="LysM_OapA"/>
    <property type="match status" value="1"/>
</dbReference>
<evidence type="ECO:0000313" key="13">
    <source>
        <dbReference type="EMBL" id="PHQ14713.1"/>
    </source>
</evidence>
<keyword evidence="9" id="KW-0732">Signal</keyword>
<keyword evidence="7" id="KW-0482">Metalloprotease</keyword>
<keyword evidence="14" id="KW-1185">Reference proteome</keyword>
<feature type="signal peptide" evidence="9">
    <location>
        <begin position="1"/>
        <end position="25"/>
    </location>
</feature>
<dbReference type="InterPro" id="IPR011055">
    <property type="entry name" value="Dup_hybrid_motif"/>
</dbReference>